<evidence type="ECO:0000256" key="7">
    <source>
        <dbReference type="ARBA" id="ARBA00022927"/>
    </source>
</evidence>
<evidence type="ECO:0000256" key="9">
    <source>
        <dbReference type="ARBA" id="ARBA00023136"/>
    </source>
</evidence>
<feature type="domain" description="TonB C-terminal" evidence="10">
    <location>
        <begin position="200"/>
        <end position="290"/>
    </location>
</feature>
<evidence type="ECO:0000313" key="11">
    <source>
        <dbReference type="EMBL" id="MBE8714708.1"/>
    </source>
</evidence>
<dbReference type="InterPro" id="IPR006260">
    <property type="entry name" value="TonB/TolA_C"/>
</dbReference>
<comment type="caution">
    <text evidence="11">The sequence shown here is derived from an EMBL/GenBank/DDBJ whole genome shotgun (WGS) entry which is preliminary data.</text>
</comment>
<dbReference type="GO" id="GO:0055085">
    <property type="term" value="P:transmembrane transport"/>
    <property type="evidence" value="ECO:0007669"/>
    <property type="project" value="InterPro"/>
</dbReference>
<accession>A0A928UZ33</accession>
<keyword evidence="3" id="KW-0813">Transport</keyword>
<dbReference type="EMBL" id="PRDK01000007">
    <property type="protein sequence ID" value="MBE8714708.1"/>
    <property type="molecule type" value="Genomic_DNA"/>
</dbReference>
<dbReference type="InterPro" id="IPR037682">
    <property type="entry name" value="TonB_C"/>
</dbReference>
<name>A0A928UZ33_9SPHI</name>
<dbReference type="GO" id="GO:0098797">
    <property type="term" value="C:plasma membrane protein complex"/>
    <property type="evidence" value="ECO:0007669"/>
    <property type="project" value="TreeGrafter"/>
</dbReference>
<dbReference type="NCBIfam" id="TIGR01352">
    <property type="entry name" value="tonB_Cterm"/>
    <property type="match status" value="1"/>
</dbReference>
<evidence type="ECO:0000256" key="3">
    <source>
        <dbReference type="ARBA" id="ARBA00022448"/>
    </source>
</evidence>
<dbReference type="GO" id="GO:0015031">
    <property type="term" value="P:protein transport"/>
    <property type="evidence" value="ECO:0007669"/>
    <property type="project" value="UniProtKB-KW"/>
</dbReference>
<dbReference type="Pfam" id="PF03544">
    <property type="entry name" value="TonB_C"/>
    <property type="match status" value="1"/>
</dbReference>
<comment type="subcellular location">
    <subcellularLocation>
        <location evidence="1">Cell inner membrane</location>
        <topology evidence="1">Single-pass membrane protein</topology>
        <orientation evidence="1">Periplasmic side</orientation>
    </subcellularLocation>
</comment>
<organism evidence="11 12">
    <name type="scientific">Sphingobacterium hungaricum</name>
    <dbReference type="NCBI Taxonomy" id="2082723"/>
    <lineage>
        <taxon>Bacteria</taxon>
        <taxon>Pseudomonadati</taxon>
        <taxon>Bacteroidota</taxon>
        <taxon>Sphingobacteriia</taxon>
        <taxon>Sphingobacteriales</taxon>
        <taxon>Sphingobacteriaceae</taxon>
        <taxon>Sphingobacterium</taxon>
    </lineage>
</organism>
<dbReference type="GO" id="GO:0031992">
    <property type="term" value="F:energy transducer activity"/>
    <property type="evidence" value="ECO:0007669"/>
    <property type="project" value="TreeGrafter"/>
</dbReference>
<dbReference type="SUPFAM" id="SSF74653">
    <property type="entry name" value="TolA/TonB C-terminal domain"/>
    <property type="match status" value="1"/>
</dbReference>
<dbReference type="Proteomes" id="UP000616201">
    <property type="component" value="Unassembled WGS sequence"/>
</dbReference>
<keyword evidence="6" id="KW-0812">Transmembrane</keyword>
<keyword evidence="12" id="KW-1185">Reference proteome</keyword>
<dbReference type="PANTHER" id="PTHR33446:SF2">
    <property type="entry name" value="PROTEIN TONB"/>
    <property type="match status" value="1"/>
</dbReference>
<evidence type="ECO:0000256" key="8">
    <source>
        <dbReference type="ARBA" id="ARBA00022989"/>
    </source>
</evidence>
<keyword evidence="5" id="KW-0997">Cell inner membrane</keyword>
<keyword evidence="9" id="KW-0472">Membrane</keyword>
<evidence type="ECO:0000256" key="2">
    <source>
        <dbReference type="ARBA" id="ARBA00006555"/>
    </source>
</evidence>
<proteinExistence type="inferred from homology"/>
<comment type="similarity">
    <text evidence="2">Belongs to the TonB family.</text>
</comment>
<gene>
    <name evidence="11" type="ORF">C4F49_13550</name>
</gene>
<reference evidence="11" key="1">
    <citation type="submission" date="2018-02" db="EMBL/GenBank/DDBJ databases">
        <authorList>
            <person name="Vasarhelyi B.M."/>
            <person name="Deshmukh S."/>
            <person name="Balint B."/>
            <person name="Kukolya J."/>
        </authorList>
    </citation>
    <scope>NUCLEOTIDE SEQUENCE</scope>
    <source>
        <strain evidence="11">KB22</strain>
    </source>
</reference>
<evidence type="ECO:0000256" key="1">
    <source>
        <dbReference type="ARBA" id="ARBA00004383"/>
    </source>
</evidence>
<dbReference type="PROSITE" id="PS52015">
    <property type="entry name" value="TONB_CTD"/>
    <property type="match status" value="1"/>
</dbReference>
<evidence type="ECO:0000256" key="4">
    <source>
        <dbReference type="ARBA" id="ARBA00022475"/>
    </source>
</evidence>
<dbReference type="AlphaFoldDB" id="A0A928UZ33"/>
<dbReference type="InterPro" id="IPR051045">
    <property type="entry name" value="TonB-dependent_transducer"/>
</dbReference>
<evidence type="ECO:0000256" key="6">
    <source>
        <dbReference type="ARBA" id="ARBA00022692"/>
    </source>
</evidence>
<evidence type="ECO:0000259" key="10">
    <source>
        <dbReference type="PROSITE" id="PS52015"/>
    </source>
</evidence>
<evidence type="ECO:0000256" key="5">
    <source>
        <dbReference type="ARBA" id="ARBA00022519"/>
    </source>
</evidence>
<keyword evidence="7" id="KW-0653">Protein transport</keyword>
<keyword evidence="4" id="KW-1003">Cell membrane</keyword>
<protein>
    <submittedName>
        <fullName evidence="11">Energy transducer TonB</fullName>
    </submittedName>
</protein>
<sequence>MMSSKLNIFEKEWLDVVFESRNKEYGAYELRKMSSTATNKAMVTVFFVVLLSVVGKFAYDQRPKEAFQSTIVDLTPVTPENLIEKEEIEEIIEPLPVEKQAPQQIAQDPPAMELVRFPDVDIVDKNKVTEELVTQDDLKGDKTPARITLKSVKGGAYVAQGEFGPTKKLGEITGTANGDINGTKGDEIFSSVEIMPQPVGGMPAFIQWVSRNYQYPQSAIDNGVKGVVQVSFVVEKDGTLTDIQVKSDIGYGSGEEAVKLLKKAKKWKHGIQNGVPVRVSYTMPIRLSTI</sequence>
<dbReference type="PANTHER" id="PTHR33446">
    <property type="entry name" value="PROTEIN TONB-RELATED"/>
    <property type="match status" value="1"/>
</dbReference>
<evidence type="ECO:0000313" key="12">
    <source>
        <dbReference type="Proteomes" id="UP000616201"/>
    </source>
</evidence>
<keyword evidence="8" id="KW-1133">Transmembrane helix</keyword>
<dbReference type="Gene3D" id="3.30.1150.10">
    <property type="match status" value="1"/>
</dbReference>